<organism evidence="2">
    <name type="scientific">uncultured bacterium UPO75</name>
    <dbReference type="NCBI Taxonomy" id="1776992"/>
    <lineage>
        <taxon>Bacteria</taxon>
        <taxon>environmental samples</taxon>
    </lineage>
</organism>
<feature type="compositionally biased region" description="Basic residues" evidence="1">
    <location>
        <begin position="192"/>
        <end position="208"/>
    </location>
</feature>
<accession>A0A140DZW0</accession>
<proteinExistence type="predicted"/>
<name>A0A140DZW0_9BACT</name>
<feature type="compositionally biased region" description="Basic and acidic residues" evidence="1">
    <location>
        <begin position="168"/>
        <end position="177"/>
    </location>
</feature>
<protein>
    <submittedName>
        <fullName evidence="2">Uncharacterized protein</fullName>
    </submittedName>
</protein>
<evidence type="ECO:0000313" key="2">
    <source>
        <dbReference type="EMBL" id="AMK59572.1"/>
    </source>
</evidence>
<sequence>MRPSPKKTQAVRHAAQVQALQAQRLVMAADDELGAAAADVDHQLLAAVVRHAVGDAQINEPRLLDAGDDFDGMPQRALGIEQKTRAIGGPAQRVGARRAHRARRQAAQALAETAQTGQRLGADGRRQVAVGVQPGAQAHRFAQAVDHLQRIAADARHHQVKAVRAQVHGRDGVEGRTGRRRRPPAGGGCVHRPPRSAPRHTRQMLWRH</sequence>
<evidence type="ECO:0000256" key="1">
    <source>
        <dbReference type="SAM" id="MobiDB-lite"/>
    </source>
</evidence>
<dbReference type="EMBL" id="KU144995">
    <property type="protein sequence ID" value="AMK59572.1"/>
    <property type="molecule type" value="Genomic_DNA"/>
</dbReference>
<feature type="region of interest" description="Disordered" evidence="1">
    <location>
        <begin position="163"/>
        <end position="208"/>
    </location>
</feature>
<dbReference type="AlphaFoldDB" id="A0A140DZW0"/>
<reference evidence="2" key="1">
    <citation type="journal article" date="2016" name="Appl. Environ. Microbiol.">
        <title>Functional Metagenomics of a Biostimulated Petroleum-Contaminated Soil Reveals an Extraordinary Diversity of Extradiol Dioxygenases.</title>
        <authorList>
            <person name="Terron-Gonzalez L."/>
            <person name="Martin-Cabello G."/>
            <person name="Ferrer M."/>
            <person name="Santero E."/>
        </authorList>
    </citation>
    <scope>NUCLEOTIDE SEQUENCE</scope>
</reference>